<dbReference type="PANTHER" id="PTHR10846:SF72">
    <property type="entry name" value="SODIUM_POTASSIUM_CALCIUM EXCHANGER NCKX30C"/>
    <property type="match status" value="1"/>
</dbReference>
<sequence length="318" mass="34429">MKKRRASTPILHAGSKFRHGLLQLMIHSIDPLHDGKLDEKASQLHAIASLRVLLDAAKANGGYPSGVPVPPAGGCCASCSSCPQCVTCPTCQRPLVRPNAPQSLDTTSPLNSYIVTASDYPPPHSPLPAIGAAGVSGAKRQGQQDLITNVQSLQSSTVLNTLANGSASEHADRERHEETSFCTNTRSPVKTTTTSPVISTIMSESPNVTIIQPGGVQATAATGEVPPDLAALQAKPDEIEVDEPLDISWPKETKKRISYVLMAPIIFPLWLTLPDVRRDEKKKFFFVTFLGSIIWIAIFSYLMVWWGNSCWADDRHTQ</sequence>
<evidence type="ECO:0000256" key="4">
    <source>
        <dbReference type="ARBA" id="ARBA00022692"/>
    </source>
</evidence>
<dbReference type="InterPro" id="IPR004481">
    <property type="entry name" value="K/Na/Ca-exchanger"/>
</dbReference>
<dbReference type="GO" id="GO:0006874">
    <property type="term" value="P:intracellular calcium ion homeostasis"/>
    <property type="evidence" value="ECO:0007669"/>
    <property type="project" value="TreeGrafter"/>
</dbReference>
<keyword evidence="3" id="KW-0813">Transport</keyword>
<protein>
    <submittedName>
        <fullName evidence="9">Sodium/potassium/calcium exchanger 2 like protein</fullName>
    </submittedName>
</protein>
<accession>A0A8T0FLY2</accession>
<evidence type="ECO:0000256" key="5">
    <source>
        <dbReference type="ARBA" id="ARBA00022989"/>
    </source>
</evidence>
<evidence type="ECO:0000256" key="3">
    <source>
        <dbReference type="ARBA" id="ARBA00022449"/>
    </source>
</evidence>
<reference evidence="9" key="2">
    <citation type="submission" date="2020-06" db="EMBL/GenBank/DDBJ databases">
        <authorList>
            <person name="Sheffer M."/>
        </authorList>
    </citation>
    <scope>NUCLEOTIDE SEQUENCE</scope>
</reference>
<comment type="caution">
    <text evidence="9">The sequence shown here is derived from an EMBL/GenBank/DDBJ whole genome shotgun (WGS) entry which is preliminary data.</text>
</comment>
<name>A0A8T0FLY2_ARGBR</name>
<proteinExistence type="inferred from homology"/>
<keyword evidence="3" id="KW-0050">Antiport</keyword>
<comment type="subcellular location">
    <subcellularLocation>
        <location evidence="1">Membrane</location>
        <topology evidence="1">Multi-pass membrane protein</topology>
    </subcellularLocation>
</comment>
<evidence type="ECO:0000256" key="2">
    <source>
        <dbReference type="ARBA" id="ARBA00005364"/>
    </source>
</evidence>
<dbReference type="PANTHER" id="PTHR10846">
    <property type="entry name" value="SODIUM/POTASSIUM/CALCIUM EXCHANGER"/>
    <property type="match status" value="1"/>
</dbReference>
<feature type="transmembrane region" description="Helical" evidence="8">
    <location>
        <begin position="257"/>
        <end position="273"/>
    </location>
</feature>
<feature type="region of interest" description="Disordered" evidence="7">
    <location>
        <begin position="165"/>
        <end position="193"/>
    </location>
</feature>
<feature type="compositionally biased region" description="Basic and acidic residues" evidence="7">
    <location>
        <begin position="169"/>
        <end position="179"/>
    </location>
</feature>
<organism evidence="9 10">
    <name type="scientific">Argiope bruennichi</name>
    <name type="common">Wasp spider</name>
    <name type="synonym">Aranea bruennichi</name>
    <dbReference type="NCBI Taxonomy" id="94029"/>
    <lineage>
        <taxon>Eukaryota</taxon>
        <taxon>Metazoa</taxon>
        <taxon>Ecdysozoa</taxon>
        <taxon>Arthropoda</taxon>
        <taxon>Chelicerata</taxon>
        <taxon>Arachnida</taxon>
        <taxon>Araneae</taxon>
        <taxon>Araneomorphae</taxon>
        <taxon>Entelegynae</taxon>
        <taxon>Araneoidea</taxon>
        <taxon>Araneidae</taxon>
        <taxon>Argiope</taxon>
    </lineage>
</organism>
<dbReference type="Proteomes" id="UP000807504">
    <property type="component" value="Unassembled WGS sequence"/>
</dbReference>
<keyword evidence="6 8" id="KW-0472">Membrane</keyword>
<dbReference type="EMBL" id="JABXBU010000003">
    <property type="protein sequence ID" value="KAF8791916.1"/>
    <property type="molecule type" value="Genomic_DNA"/>
</dbReference>
<dbReference type="GO" id="GO:0005886">
    <property type="term" value="C:plasma membrane"/>
    <property type="evidence" value="ECO:0007669"/>
    <property type="project" value="TreeGrafter"/>
</dbReference>
<keyword evidence="4 8" id="KW-0812">Transmembrane</keyword>
<feature type="compositionally biased region" description="Polar residues" evidence="7">
    <location>
        <begin position="180"/>
        <end position="193"/>
    </location>
</feature>
<dbReference type="AlphaFoldDB" id="A0A8T0FLY2"/>
<dbReference type="GO" id="GO:0008273">
    <property type="term" value="F:calcium, potassium:sodium antiporter activity"/>
    <property type="evidence" value="ECO:0007669"/>
    <property type="project" value="TreeGrafter"/>
</dbReference>
<reference evidence="9" key="1">
    <citation type="journal article" date="2020" name="bioRxiv">
        <title>Chromosome-level reference genome of the European wasp spider Argiope bruennichi: a resource for studies on range expansion and evolutionary adaptation.</title>
        <authorList>
            <person name="Sheffer M.M."/>
            <person name="Hoppe A."/>
            <person name="Krehenwinkel H."/>
            <person name="Uhl G."/>
            <person name="Kuss A.W."/>
            <person name="Jensen L."/>
            <person name="Jensen C."/>
            <person name="Gillespie R.G."/>
            <person name="Hoff K.J."/>
            <person name="Prost S."/>
        </authorList>
    </citation>
    <scope>NUCLEOTIDE SEQUENCE</scope>
</reference>
<keyword evidence="10" id="KW-1185">Reference proteome</keyword>
<evidence type="ECO:0000256" key="6">
    <source>
        <dbReference type="ARBA" id="ARBA00023136"/>
    </source>
</evidence>
<evidence type="ECO:0000313" key="10">
    <source>
        <dbReference type="Proteomes" id="UP000807504"/>
    </source>
</evidence>
<comment type="similarity">
    <text evidence="2">Belongs to the Ca(2+):cation antiporter (CaCA) (TC 2.A.19) family. SLC24A subfamily.</text>
</comment>
<dbReference type="GO" id="GO:0005262">
    <property type="term" value="F:calcium channel activity"/>
    <property type="evidence" value="ECO:0007669"/>
    <property type="project" value="TreeGrafter"/>
</dbReference>
<gene>
    <name evidence="9" type="ORF">HNY73_003582</name>
</gene>
<evidence type="ECO:0000256" key="8">
    <source>
        <dbReference type="SAM" id="Phobius"/>
    </source>
</evidence>
<evidence type="ECO:0000313" key="9">
    <source>
        <dbReference type="EMBL" id="KAF8791916.1"/>
    </source>
</evidence>
<evidence type="ECO:0000256" key="7">
    <source>
        <dbReference type="SAM" id="MobiDB-lite"/>
    </source>
</evidence>
<evidence type="ECO:0000256" key="1">
    <source>
        <dbReference type="ARBA" id="ARBA00004141"/>
    </source>
</evidence>
<feature type="transmembrane region" description="Helical" evidence="8">
    <location>
        <begin position="285"/>
        <end position="306"/>
    </location>
</feature>
<keyword evidence="5 8" id="KW-1133">Transmembrane helix</keyword>